<feature type="region of interest" description="Disordered" evidence="1">
    <location>
        <begin position="440"/>
        <end position="459"/>
    </location>
</feature>
<name>A0A6A7ADT6_9PLEO</name>
<feature type="region of interest" description="Disordered" evidence="1">
    <location>
        <begin position="866"/>
        <end position="917"/>
    </location>
</feature>
<protein>
    <submittedName>
        <fullName evidence="2">Uncharacterized protein</fullName>
    </submittedName>
</protein>
<feature type="region of interest" description="Disordered" evidence="1">
    <location>
        <begin position="727"/>
        <end position="817"/>
    </location>
</feature>
<dbReference type="EMBL" id="MU006219">
    <property type="protein sequence ID" value="KAF2830878.1"/>
    <property type="molecule type" value="Genomic_DNA"/>
</dbReference>
<feature type="compositionally biased region" description="Basic and acidic residues" evidence="1">
    <location>
        <begin position="536"/>
        <end position="551"/>
    </location>
</feature>
<feature type="compositionally biased region" description="Low complexity" evidence="1">
    <location>
        <begin position="746"/>
        <end position="762"/>
    </location>
</feature>
<dbReference type="OrthoDB" id="4207369at2759"/>
<feature type="compositionally biased region" description="Basic and acidic residues" evidence="1">
    <location>
        <begin position="559"/>
        <end position="575"/>
    </location>
</feature>
<feature type="compositionally biased region" description="Polar residues" evidence="1">
    <location>
        <begin position="14"/>
        <end position="32"/>
    </location>
</feature>
<feature type="compositionally biased region" description="Acidic residues" evidence="1">
    <location>
        <begin position="135"/>
        <end position="147"/>
    </location>
</feature>
<reference evidence="2" key="1">
    <citation type="journal article" date="2020" name="Stud. Mycol.">
        <title>101 Dothideomycetes genomes: a test case for predicting lifestyles and emergence of pathogens.</title>
        <authorList>
            <person name="Haridas S."/>
            <person name="Albert R."/>
            <person name="Binder M."/>
            <person name="Bloem J."/>
            <person name="Labutti K."/>
            <person name="Salamov A."/>
            <person name="Andreopoulos B."/>
            <person name="Baker S."/>
            <person name="Barry K."/>
            <person name="Bills G."/>
            <person name="Bluhm B."/>
            <person name="Cannon C."/>
            <person name="Castanera R."/>
            <person name="Culley D."/>
            <person name="Daum C."/>
            <person name="Ezra D."/>
            <person name="Gonzalez J."/>
            <person name="Henrissat B."/>
            <person name="Kuo A."/>
            <person name="Liang C."/>
            <person name="Lipzen A."/>
            <person name="Lutzoni F."/>
            <person name="Magnuson J."/>
            <person name="Mondo S."/>
            <person name="Nolan M."/>
            <person name="Ohm R."/>
            <person name="Pangilinan J."/>
            <person name="Park H.-J."/>
            <person name="Ramirez L."/>
            <person name="Alfaro M."/>
            <person name="Sun H."/>
            <person name="Tritt A."/>
            <person name="Yoshinaga Y."/>
            <person name="Zwiers L.-H."/>
            <person name="Turgeon B."/>
            <person name="Goodwin S."/>
            <person name="Spatafora J."/>
            <person name="Crous P."/>
            <person name="Grigoriev I."/>
        </authorList>
    </citation>
    <scope>NUCLEOTIDE SEQUENCE</scope>
    <source>
        <strain evidence="2">CBS 113818</strain>
    </source>
</reference>
<dbReference type="AlphaFoldDB" id="A0A6A7ADT6"/>
<evidence type="ECO:0000256" key="1">
    <source>
        <dbReference type="SAM" id="MobiDB-lite"/>
    </source>
</evidence>
<sequence>MVPSPRKRAPRPTFDQTWNETDTASLDPSSLPITRVPRAWERKQEIKRTEEGREKKIWRRFNLRSRATDTTEEQDEEEHDARARPVKKLQHLSPKAMEKTAAKFNGKKRTFKATRWDRRKSVLPRKKSTRSQDAPTEDQEAADDSDDTHDASAVDVTEVDPAVEPNMNPLQDLVSEGKSRRETFSFTMETEAETVDELLDHDSMSDLDNVTNAPEDTIQDEDATIVYLFRSPAKTADTQSLETPEEVDYPELPHSDREEPALEPVDMAEVADTTEGTGIMLEGADQADIVEEHVEIEDHQTTSQIIEVQEMEIESTSEVLYPALPAESLDIESVEPEVQVQDDHAQVTVEDAEMLETTSNTDADQEGQEAVEEGKDLILYDDEEESGDEEFTEASLQLNILRDYQDTLRGKQLTMTEASEDVEEDSDVQSNAGQISHVEAADEDDQYRQHQETPMQSSVKTHIEDITDGLTLSFTPAKAPSAEPTPQKLQSPPIFPVQSSPDATMSIALDDDTALLKDFLNRAAASKAEKAAVITHRRESLQNRRDSDVIRHALASPRKVLEEKDPNSPSKHDNELTLDLSQTLTLNMGLNALTSPSPDQADDEDTAEERSLRGSRRSSRAKKSRLPAPASAAPIPTQASKIAIRRADGTEHVVLKKSDAQELSALTRNNTRKNKQGAFGVTVRLMKLAMDAASLAPLDDSTKEPIVGKNIRWDEQLAYYQENPETVAEAESLATPDELGMPDPVSTPSAKPKSKLSKSSTPKIRRVRGLGTANGTPGKGLLAPSSLLPEDVQEEKEAAQAPAQQLPKPRASKIKKMTVASSTATAVSIPSDSKLPSLDIVPVGVEPTKERKSRLAAPKKVMLPQPTVTLPVEGKENPQRTGISGATPRKGIPAPKVMIPSTVGMESGLPRRRGRKI</sequence>
<gene>
    <name evidence="2" type="ORF">CC86DRAFT_168403</name>
</gene>
<feature type="region of interest" description="Disordered" evidence="1">
    <location>
        <begin position="236"/>
        <end position="258"/>
    </location>
</feature>
<feature type="region of interest" description="Disordered" evidence="1">
    <location>
        <begin position="62"/>
        <end position="178"/>
    </location>
</feature>
<feature type="compositionally biased region" description="Basic residues" evidence="1">
    <location>
        <begin position="613"/>
        <end position="625"/>
    </location>
</feature>
<proteinExistence type="predicted"/>
<feature type="region of interest" description="Disordered" evidence="1">
    <location>
        <begin position="1"/>
        <end position="36"/>
    </location>
</feature>
<feature type="region of interest" description="Disordered" evidence="1">
    <location>
        <begin position="536"/>
        <end position="575"/>
    </location>
</feature>
<evidence type="ECO:0000313" key="3">
    <source>
        <dbReference type="Proteomes" id="UP000799424"/>
    </source>
</evidence>
<feature type="region of interest" description="Disordered" evidence="1">
    <location>
        <begin position="590"/>
        <end position="640"/>
    </location>
</feature>
<accession>A0A6A7ADT6</accession>
<feature type="compositionally biased region" description="Basic residues" evidence="1">
    <location>
        <begin position="1"/>
        <end position="10"/>
    </location>
</feature>
<organism evidence="2 3">
    <name type="scientific">Ophiobolus disseminans</name>
    <dbReference type="NCBI Taxonomy" id="1469910"/>
    <lineage>
        <taxon>Eukaryota</taxon>
        <taxon>Fungi</taxon>
        <taxon>Dikarya</taxon>
        <taxon>Ascomycota</taxon>
        <taxon>Pezizomycotina</taxon>
        <taxon>Dothideomycetes</taxon>
        <taxon>Pleosporomycetidae</taxon>
        <taxon>Pleosporales</taxon>
        <taxon>Pleosporineae</taxon>
        <taxon>Phaeosphaeriaceae</taxon>
        <taxon>Ophiobolus</taxon>
    </lineage>
</organism>
<dbReference type="Proteomes" id="UP000799424">
    <property type="component" value="Unassembled WGS sequence"/>
</dbReference>
<evidence type="ECO:0000313" key="2">
    <source>
        <dbReference type="EMBL" id="KAF2830878.1"/>
    </source>
</evidence>
<feature type="compositionally biased region" description="Low complexity" evidence="1">
    <location>
        <begin position="799"/>
        <end position="809"/>
    </location>
</feature>
<keyword evidence="3" id="KW-1185">Reference proteome</keyword>